<sequence length="400" mass="44505">MSGPLDGVKIVEFTSVVLGPWACQILGDMGAEVIKVEPPVGDTNRNLGPSSTNDDMSALFLTCNRNKRSIVLDLKKPEGREAALRLVAQADVMIHNFRPQAMDRLGLDYGSVRAVNPEIIYCATYGYSKHGPYGDKGALDDSIQAGAGVAMLMSMVEGEPRYLPTILADKTTGMAVVNAVTAALFYKERHGRGQEIEVPMYETMVSFVMVEHLWGLAFDPPVGKAGYVRLMSEHRRPYKTKDGYIAVLPYWDNHWKTFCEVVGRPDMLTDPRFSDMKTRLANIDVSYAETGKALAKKTTAEWLELFRPTNVPHMIVNTLDGLIDDPHLVETGFWQMVDHPTEGRLRMAKTPYNFSESPLEIRSLPPRLGQQSAEILKEAGYGEDQIKDMFEQGITKGPTE</sequence>
<dbReference type="InterPro" id="IPR023606">
    <property type="entry name" value="CoA-Trfase_III_dom_1_sf"/>
</dbReference>
<gene>
    <name evidence="2" type="ORF">MNBD_ALPHA01-2442</name>
</gene>
<protein>
    <recommendedName>
        <fullName evidence="3">CoA transferase</fullName>
    </recommendedName>
</protein>
<dbReference type="Pfam" id="PF02515">
    <property type="entry name" value="CoA_transf_3"/>
    <property type="match status" value="1"/>
</dbReference>
<dbReference type="InterPro" id="IPR044855">
    <property type="entry name" value="CoA-Trfase_III_dom3_sf"/>
</dbReference>
<dbReference type="EMBL" id="UOEJ01000214">
    <property type="protein sequence ID" value="VAW05602.1"/>
    <property type="molecule type" value="Genomic_DNA"/>
</dbReference>
<dbReference type="Gene3D" id="3.40.50.10540">
    <property type="entry name" value="Crotonobetainyl-coa:carnitine coa-transferase, domain 1"/>
    <property type="match status" value="1"/>
</dbReference>
<dbReference type="PANTHER" id="PTHR48207">
    <property type="entry name" value="SUCCINATE--HYDROXYMETHYLGLUTARATE COA-TRANSFERASE"/>
    <property type="match status" value="1"/>
</dbReference>
<evidence type="ECO:0008006" key="3">
    <source>
        <dbReference type="Google" id="ProtNLM"/>
    </source>
</evidence>
<accession>A0A3B0STH7</accession>
<dbReference type="InterPro" id="IPR050483">
    <property type="entry name" value="CoA-transferase_III_domain"/>
</dbReference>
<dbReference type="PANTHER" id="PTHR48207:SF4">
    <property type="entry name" value="BLL6097 PROTEIN"/>
    <property type="match status" value="1"/>
</dbReference>
<proteinExistence type="predicted"/>
<organism evidence="2">
    <name type="scientific">hydrothermal vent metagenome</name>
    <dbReference type="NCBI Taxonomy" id="652676"/>
    <lineage>
        <taxon>unclassified sequences</taxon>
        <taxon>metagenomes</taxon>
        <taxon>ecological metagenomes</taxon>
    </lineage>
</organism>
<dbReference type="SUPFAM" id="SSF89796">
    <property type="entry name" value="CoA-transferase family III (CaiB/BaiF)"/>
    <property type="match status" value="1"/>
</dbReference>
<keyword evidence="1" id="KW-0808">Transferase</keyword>
<reference evidence="2" key="1">
    <citation type="submission" date="2018-06" db="EMBL/GenBank/DDBJ databases">
        <authorList>
            <person name="Zhirakovskaya E."/>
        </authorList>
    </citation>
    <scope>NUCLEOTIDE SEQUENCE</scope>
</reference>
<dbReference type="GO" id="GO:0008410">
    <property type="term" value="F:CoA-transferase activity"/>
    <property type="evidence" value="ECO:0007669"/>
    <property type="project" value="TreeGrafter"/>
</dbReference>
<dbReference type="Gene3D" id="3.30.1540.10">
    <property type="entry name" value="formyl-coa transferase, domain 3"/>
    <property type="match status" value="1"/>
</dbReference>
<dbReference type="AlphaFoldDB" id="A0A3B0STH7"/>
<dbReference type="InterPro" id="IPR003673">
    <property type="entry name" value="CoA-Trfase_fam_III"/>
</dbReference>
<evidence type="ECO:0000256" key="1">
    <source>
        <dbReference type="ARBA" id="ARBA00022679"/>
    </source>
</evidence>
<evidence type="ECO:0000313" key="2">
    <source>
        <dbReference type="EMBL" id="VAW05602.1"/>
    </source>
</evidence>
<name>A0A3B0STH7_9ZZZZ</name>